<reference evidence="2" key="1">
    <citation type="submission" date="2018-05" db="EMBL/GenBank/DDBJ databases">
        <authorList>
            <person name="Lanie J.A."/>
            <person name="Ng W.-L."/>
            <person name="Kazmierczak K.M."/>
            <person name="Andrzejewski T.M."/>
            <person name="Davidsen T.M."/>
            <person name="Wayne K.J."/>
            <person name="Tettelin H."/>
            <person name="Glass J.I."/>
            <person name="Rusch D."/>
            <person name="Podicherti R."/>
            <person name="Tsui H.-C.T."/>
            <person name="Winkler M.E."/>
        </authorList>
    </citation>
    <scope>NUCLEOTIDE SEQUENCE</scope>
</reference>
<keyword evidence="1" id="KW-0175">Coiled coil</keyword>
<gene>
    <name evidence="2" type="ORF">METZ01_LOCUS489894</name>
</gene>
<evidence type="ECO:0000256" key="1">
    <source>
        <dbReference type="SAM" id="Coils"/>
    </source>
</evidence>
<dbReference type="AlphaFoldDB" id="A0A383CYB6"/>
<dbReference type="EMBL" id="UINC01212627">
    <property type="protein sequence ID" value="SVE37040.1"/>
    <property type="molecule type" value="Genomic_DNA"/>
</dbReference>
<protein>
    <submittedName>
        <fullName evidence="2">Uncharacterized protein</fullName>
    </submittedName>
</protein>
<feature type="non-terminal residue" evidence="2">
    <location>
        <position position="193"/>
    </location>
</feature>
<evidence type="ECO:0000313" key="2">
    <source>
        <dbReference type="EMBL" id="SVE37040.1"/>
    </source>
</evidence>
<proteinExistence type="predicted"/>
<sequence length="193" mass="22964">MNRFRHYNILIIILICSTCNILCAQDNQTKDQWKYDLQILLEFTGDEVDGIMGIETFNALKKFAYNHDIVDVVLRGEFGDIEGWGFEQYLIKYHLYWIRELKNQGIFNDIHNKEYLRQADETLYTFEIAIQNAKLEVERLTHAKLKEARLAKEQQETQKWEIEKNEAERLTAELQKSIMAAELESEKWALERK</sequence>
<feature type="coiled-coil region" evidence="1">
    <location>
        <begin position="143"/>
        <end position="184"/>
    </location>
</feature>
<name>A0A383CYB6_9ZZZZ</name>
<accession>A0A383CYB6</accession>
<organism evidence="2">
    <name type="scientific">marine metagenome</name>
    <dbReference type="NCBI Taxonomy" id="408172"/>
    <lineage>
        <taxon>unclassified sequences</taxon>
        <taxon>metagenomes</taxon>
        <taxon>ecological metagenomes</taxon>
    </lineage>
</organism>